<keyword evidence="2" id="KW-0812">Transmembrane</keyword>
<keyword evidence="2" id="KW-0472">Membrane</keyword>
<feature type="non-terminal residue" evidence="3">
    <location>
        <position position="553"/>
    </location>
</feature>
<keyword evidence="2" id="KW-1133">Transmembrane helix</keyword>
<dbReference type="AlphaFoldDB" id="A0A699YS05"/>
<feature type="region of interest" description="Disordered" evidence="1">
    <location>
        <begin position="182"/>
        <end position="203"/>
    </location>
</feature>
<feature type="region of interest" description="Disordered" evidence="1">
    <location>
        <begin position="448"/>
        <end position="468"/>
    </location>
</feature>
<proteinExistence type="predicted"/>
<accession>A0A699YS05</accession>
<protein>
    <submittedName>
        <fullName evidence="3">Uncharacterized protein</fullName>
    </submittedName>
</protein>
<feature type="compositionally biased region" description="Low complexity" evidence="1">
    <location>
        <begin position="184"/>
        <end position="193"/>
    </location>
</feature>
<reference evidence="3 4" key="1">
    <citation type="submission" date="2020-02" db="EMBL/GenBank/DDBJ databases">
        <title>Draft genome sequence of Haematococcus lacustris strain NIES-144.</title>
        <authorList>
            <person name="Morimoto D."/>
            <person name="Nakagawa S."/>
            <person name="Yoshida T."/>
            <person name="Sawayama S."/>
        </authorList>
    </citation>
    <scope>NUCLEOTIDE SEQUENCE [LARGE SCALE GENOMIC DNA]</scope>
    <source>
        <strain evidence="3 4">NIES-144</strain>
    </source>
</reference>
<feature type="region of interest" description="Disordered" evidence="1">
    <location>
        <begin position="306"/>
        <end position="332"/>
    </location>
</feature>
<feature type="region of interest" description="Disordered" evidence="1">
    <location>
        <begin position="233"/>
        <end position="293"/>
    </location>
</feature>
<evidence type="ECO:0000256" key="2">
    <source>
        <dbReference type="SAM" id="Phobius"/>
    </source>
</evidence>
<feature type="transmembrane region" description="Helical" evidence="2">
    <location>
        <begin position="119"/>
        <end position="144"/>
    </location>
</feature>
<evidence type="ECO:0000313" key="3">
    <source>
        <dbReference type="EMBL" id="GFH12045.1"/>
    </source>
</evidence>
<gene>
    <name evidence="3" type="ORF">HaLaN_07669</name>
</gene>
<keyword evidence="4" id="KW-1185">Reference proteome</keyword>
<evidence type="ECO:0000313" key="4">
    <source>
        <dbReference type="Proteomes" id="UP000485058"/>
    </source>
</evidence>
<dbReference type="EMBL" id="BLLF01000462">
    <property type="protein sequence ID" value="GFH12045.1"/>
    <property type="molecule type" value="Genomic_DNA"/>
</dbReference>
<organism evidence="3 4">
    <name type="scientific">Haematococcus lacustris</name>
    <name type="common">Green alga</name>
    <name type="synonym">Haematococcus pluvialis</name>
    <dbReference type="NCBI Taxonomy" id="44745"/>
    <lineage>
        <taxon>Eukaryota</taxon>
        <taxon>Viridiplantae</taxon>
        <taxon>Chlorophyta</taxon>
        <taxon>core chlorophytes</taxon>
        <taxon>Chlorophyceae</taxon>
        <taxon>CS clade</taxon>
        <taxon>Chlamydomonadales</taxon>
        <taxon>Haematococcaceae</taxon>
        <taxon>Haematococcus</taxon>
    </lineage>
</organism>
<comment type="caution">
    <text evidence="3">The sequence shown here is derived from an EMBL/GenBank/DDBJ whole genome shotgun (WGS) entry which is preliminary data.</text>
</comment>
<feature type="compositionally biased region" description="Polar residues" evidence="1">
    <location>
        <begin position="275"/>
        <end position="286"/>
    </location>
</feature>
<dbReference type="Proteomes" id="UP000485058">
    <property type="component" value="Unassembled WGS sequence"/>
</dbReference>
<evidence type="ECO:0000256" key="1">
    <source>
        <dbReference type="SAM" id="MobiDB-lite"/>
    </source>
</evidence>
<feature type="non-terminal residue" evidence="3">
    <location>
        <position position="1"/>
    </location>
</feature>
<sequence length="553" mass="57009">MLALSAHEKHLIWQQFRSPLLAQLHALTATINLIVAQRTITRPWLAALQLTAFFANSASAVIASRLIKLPSSARCYAAFCVMWSRQLHKPTVFSLMCNNGAGLAAEVIMACTEQVHTHLLLPLLPVVLLAVIHIAATQIVFRLFIAHPGLLGTALSSCLQLAAPRLLLLYMSHSTVRLSAPGYQQQGSSSLSSRPAKGAGSNISTPASAAAACQSAQIECVLPLKQVQQQPAAQLAQPPIEPSQGRVWEAQHVPSSPSQTRKEAAAAKAGLHGSGSATAVAEQQSGWPACQAAPPEGLLHASVAQAPSVAEARPKAPQTAPHAPGAARSFMPGPSQQALQALARVQELVRCSGAGKPYKSRLVQQEMVLKLVDQEPGSLGRDVTAAVHSLVAGPGSAWLATHISVRRGCTLLTMDLMACCSATGSVPALQDAGAGAVPVPWDSVAGQAAGARHGAPDRGHRAPAGGQQVHEGHLVGRPGNLAGGCPAPFLAESGCPGCLSACVAPAGFGRPCAYPQPCGRGGIGECAAAHAPQQCTGAEQGQLQLGPEPQPSP</sequence>
<name>A0A699YS05_HAELA</name>